<dbReference type="OrthoDB" id="76215at2759"/>
<accession>A0A7J7L3C7</accession>
<protein>
    <recommendedName>
        <fullName evidence="1">Myb/SANT-like domain-containing protein</fullName>
    </recommendedName>
</protein>
<evidence type="ECO:0000313" key="3">
    <source>
        <dbReference type="Proteomes" id="UP000541444"/>
    </source>
</evidence>
<organism evidence="2 3">
    <name type="scientific">Kingdonia uniflora</name>
    <dbReference type="NCBI Taxonomy" id="39325"/>
    <lineage>
        <taxon>Eukaryota</taxon>
        <taxon>Viridiplantae</taxon>
        <taxon>Streptophyta</taxon>
        <taxon>Embryophyta</taxon>
        <taxon>Tracheophyta</taxon>
        <taxon>Spermatophyta</taxon>
        <taxon>Magnoliopsida</taxon>
        <taxon>Ranunculales</taxon>
        <taxon>Circaeasteraceae</taxon>
        <taxon>Kingdonia</taxon>
    </lineage>
</organism>
<dbReference type="PANTHER" id="PTHR46929:SF3">
    <property type="entry name" value="MYB_SANT-LIKE DOMAIN-CONTAINING PROTEIN"/>
    <property type="match status" value="1"/>
</dbReference>
<dbReference type="PANTHER" id="PTHR46929">
    <property type="entry name" value="EXPRESSED PROTEIN"/>
    <property type="match status" value="1"/>
</dbReference>
<dbReference type="Pfam" id="PF12776">
    <property type="entry name" value="Myb_DNA-bind_3"/>
    <property type="match status" value="1"/>
</dbReference>
<name>A0A7J7L3C7_9MAGN</name>
<comment type="caution">
    <text evidence="2">The sequence shown here is derived from an EMBL/GenBank/DDBJ whole genome shotgun (WGS) entry which is preliminary data.</text>
</comment>
<gene>
    <name evidence="2" type="ORF">GIB67_030895</name>
</gene>
<dbReference type="EMBL" id="JACGCM010002660">
    <property type="protein sequence ID" value="KAF6137131.1"/>
    <property type="molecule type" value="Genomic_DNA"/>
</dbReference>
<evidence type="ECO:0000313" key="2">
    <source>
        <dbReference type="EMBL" id="KAF6137131.1"/>
    </source>
</evidence>
<reference evidence="2 3" key="1">
    <citation type="journal article" date="2020" name="IScience">
        <title>Genome Sequencing of the Endangered Kingdonia uniflora (Circaeasteraceae, Ranunculales) Reveals Potential Mechanisms of Evolutionary Specialization.</title>
        <authorList>
            <person name="Sun Y."/>
            <person name="Deng T."/>
            <person name="Zhang A."/>
            <person name="Moore M.J."/>
            <person name="Landis J.B."/>
            <person name="Lin N."/>
            <person name="Zhang H."/>
            <person name="Zhang X."/>
            <person name="Huang J."/>
            <person name="Zhang X."/>
            <person name="Sun H."/>
            <person name="Wang H."/>
        </authorList>
    </citation>
    <scope>NUCLEOTIDE SEQUENCE [LARGE SCALE GENOMIC DNA]</scope>
    <source>
        <strain evidence="2">TB1705</strain>
        <tissue evidence="2">Leaf</tissue>
    </source>
</reference>
<keyword evidence="3" id="KW-1185">Reference proteome</keyword>
<dbReference type="Proteomes" id="UP000541444">
    <property type="component" value="Unassembled WGS sequence"/>
</dbReference>
<feature type="domain" description="Myb/SANT-like" evidence="1">
    <location>
        <begin position="15"/>
        <end position="108"/>
    </location>
</feature>
<proteinExistence type="predicted"/>
<evidence type="ECO:0000259" key="1">
    <source>
        <dbReference type="Pfam" id="PF12776"/>
    </source>
</evidence>
<dbReference type="AlphaFoldDB" id="A0A7J7L3C7"/>
<dbReference type="InterPro" id="IPR024752">
    <property type="entry name" value="Myb/SANT-like_dom"/>
</dbReference>
<sequence>MTPRKEERKQRSYLKWDGKMDMVLISTLMGQLHSGQKIGNGWTLAAYNKTSINLHKQIGLDVTSEQCKTRWKTLRSNHLDAKKVVESDGFWLDEKTHMVSAEGVVWKDLIERYPAVKNYRDKVLPHYKELDILVGTDLITGFDETSNNQQEVEKLASNVGQPQPDLVLLEKKLKDIPNLTKDEILRALFYYRENDAGARGFLAVSQDLKRSYLRRELSNMMTN</sequence>